<evidence type="ECO:0008006" key="5">
    <source>
        <dbReference type="Google" id="ProtNLM"/>
    </source>
</evidence>
<keyword evidence="2" id="KW-0472">Membrane</keyword>
<proteinExistence type="predicted"/>
<evidence type="ECO:0000256" key="1">
    <source>
        <dbReference type="SAM" id="MobiDB-lite"/>
    </source>
</evidence>
<dbReference type="Proteomes" id="UP001500305">
    <property type="component" value="Unassembled WGS sequence"/>
</dbReference>
<evidence type="ECO:0000313" key="4">
    <source>
        <dbReference type="Proteomes" id="UP001500305"/>
    </source>
</evidence>
<organism evidence="3 4">
    <name type="scientific">Kitasatospora cystarginea</name>
    <dbReference type="NCBI Taxonomy" id="58350"/>
    <lineage>
        <taxon>Bacteria</taxon>
        <taxon>Bacillati</taxon>
        <taxon>Actinomycetota</taxon>
        <taxon>Actinomycetes</taxon>
        <taxon>Kitasatosporales</taxon>
        <taxon>Streptomycetaceae</taxon>
        <taxon>Kitasatospora</taxon>
    </lineage>
</organism>
<feature type="compositionally biased region" description="Low complexity" evidence="1">
    <location>
        <begin position="49"/>
        <end position="79"/>
    </location>
</feature>
<evidence type="ECO:0000313" key="3">
    <source>
        <dbReference type="EMBL" id="GAA2252509.1"/>
    </source>
</evidence>
<name>A0ABN3EA81_9ACTN</name>
<feature type="transmembrane region" description="Helical" evidence="2">
    <location>
        <begin position="184"/>
        <end position="202"/>
    </location>
</feature>
<keyword evidence="2" id="KW-1133">Transmembrane helix</keyword>
<gene>
    <name evidence="3" type="ORF">GCM10010430_40090</name>
</gene>
<feature type="transmembrane region" description="Helical" evidence="2">
    <location>
        <begin position="222"/>
        <end position="244"/>
    </location>
</feature>
<feature type="compositionally biased region" description="Basic and acidic residues" evidence="1">
    <location>
        <begin position="1"/>
        <end position="21"/>
    </location>
</feature>
<keyword evidence="2" id="KW-0812">Transmembrane</keyword>
<feature type="region of interest" description="Disordered" evidence="1">
    <location>
        <begin position="1"/>
        <end position="85"/>
    </location>
</feature>
<keyword evidence="4" id="KW-1185">Reference proteome</keyword>
<protein>
    <recommendedName>
        <fullName evidence="5">Integral membrane protein</fullName>
    </recommendedName>
</protein>
<feature type="region of interest" description="Disordered" evidence="1">
    <location>
        <begin position="97"/>
        <end position="132"/>
    </location>
</feature>
<feature type="transmembrane region" description="Helical" evidence="2">
    <location>
        <begin position="144"/>
        <end position="172"/>
    </location>
</feature>
<dbReference type="EMBL" id="BAAATR010000017">
    <property type="protein sequence ID" value="GAA2252509.1"/>
    <property type="molecule type" value="Genomic_DNA"/>
</dbReference>
<comment type="caution">
    <text evidence="3">The sequence shown here is derived from an EMBL/GenBank/DDBJ whole genome shotgun (WGS) entry which is preliminary data.</text>
</comment>
<accession>A0ABN3EA81</accession>
<reference evidence="3 4" key="1">
    <citation type="journal article" date="2019" name="Int. J. Syst. Evol. Microbiol.">
        <title>The Global Catalogue of Microorganisms (GCM) 10K type strain sequencing project: providing services to taxonomists for standard genome sequencing and annotation.</title>
        <authorList>
            <consortium name="The Broad Institute Genomics Platform"/>
            <consortium name="The Broad Institute Genome Sequencing Center for Infectious Disease"/>
            <person name="Wu L."/>
            <person name="Ma J."/>
        </authorList>
    </citation>
    <scope>NUCLEOTIDE SEQUENCE [LARGE SCALE GENOMIC DNA]</scope>
    <source>
        <strain evidence="3 4">JCM 7356</strain>
    </source>
</reference>
<evidence type="ECO:0000256" key="2">
    <source>
        <dbReference type="SAM" id="Phobius"/>
    </source>
</evidence>
<sequence length="252" mass="25696">MADGHEGGRSDGEWWRVDRPQRVLGQPGGAAPEESVYTPEGPADPPPAAAQAGPAPAVGAPAAGAPRPRRVVPGPGPSAADFPGWDSVTFDFGSAEPAAAPVVPDPRKDPAEAAVPATGDTPAAPTGKPPRAAGLLAGRRPSPLLLIAAVVLLAGALTGQILIMLVGWAAAYLSARLGDLTKKFAVFGIPMATMTASTVWYWGRAKGRWGSPVAPDQFNHAALTAAPTVLRLAAVLSALFLLVVNLRRSPKG</sequence>